<evidence type="ECO:0000256" key="7">
    <source>
        <dbReference type="HAMAP-Rule" id="MF_00001"/>
    </source>
</evidence>
<proteinExistence type="inferred from homology"/>
<dbReference type="HAMAP" id="MF_00001">
    <property type="entry name" value="Asp_carb_tr"/>
    <property type="match status" value="1"/>
</dbReference>
<evidence type="ECO:0000256" key="4">
    <source>
        <dbReference type="ARBA" id="ARBA00022975"/>
    </source>
</evidence>
<organism evidence="10 11">
    <name type="scientific">Lentibacillus populi</name>
    <dbReference type="NCBI Taxonomy" id="1827502"/>
    <lineage>
        <taxon>Bacteria</taxon>
        <taxon>Bacillati</taxon>
        <taxon>Bacillota</taxon>
        <taxon>Bacilli</taxon>
        <taxon>Bacillales</taxon>
        <taxon>Bacillaceae</taxon>
        <taxon>Lentibacillus</taxon>
    </lineage>
</organism>
<feature type="binding site" evidence="7">
    <location>
        <position position="50"/>
    </location>
    <ligand>
        <name>carbamoyl phosphate</name>
        <dbReference type="ChEBI" id="CHEBI:58228"/>
    </ligand>
</feature>
<comment type="function">
    <text evidence="5 7">Catalyzes the condensation of carbamoyl phosphate and aspartate to form carbamoyl aspartate and inorganic phosphate, the committed step in the de novo pyrimidine nucleotide biosynthesis pathway.</text>
</comment>
<evidence type="ECO:0000256" key="2">
    <source>
        <dbReference type="ARBA" id="ARBA00008896"/>
    </source>
</evidence>
<dbReference type="GO" id="GO:0006207">
    <property type="term" value="P:'de novo' pyrimidine nucleobase biosynthetic process"/>
    <property type="evidence" value="ECO:0007669"/>
    <property type="project" value="InterPro"/>
</dbReference>
<dbReference type="Pfam" id="PF02729">
    <property type="entry name" value="OTCace_N"/>
    <property type="match status" value="1"/>
</dbReference>
<dbReference type="EC" id="2.1.3.2" evidence="7"/>
<dbReference type="GO" id="GO:0005829">
    <property type="term" value="C:cytosol"/>
    <property type="evidence" value="ECO:0007669"/>
    <property type="project" value="TreeGrafter"/>
</dbReference>
<dbReference type="NCBIfam" id="NF002032">
    <property type="entry name" value="PRK00856.1"/>
    <property type="match status" value="1"/>
</dbReference>
<keyword evidence="3 7" id="KW-0808">Transferase</keyword>
<dbReference type="InterPro" id="IPR006131">
    <property type="entry name" value="Asp_carbamoyltransf_Asp/Orn-bd"/>
</dbReference>
<feature type="binding site" evidence="7">
    <location>
        <position position="49"/>
    </location>
    <ligand>
        <name>carbamoyl phosphate</name>
        <dbReference type="ChEBI" id="CHEBI:58228"/>
    </ligand>
</feature>
<comment type="catalytic activity">
    <reaction evidence="6 7">
        <text>carbamoyl phosphate + L-aspartate = N-carbamoyl-L-aspartate + phosphate + H(+)</text>
        <dbReference type="Rhea" id="RHEA:20013"/>
        <dbReference type="ChEBI" id="CHEBI:15378"/>
        <dbReference type="ChEBI" id="CHEBI:29991"/>
        <dbReference type="ChEBI" id="CHEBI:32814"/>
        <dbReference type="ChEBI" id="CHEBI:43474"/>
        <dbReference type="ChEBI" id="CHEBI:58228"/>
        <dbReference type="EC" id="2.1.3.2"/>
    </reaction>
</comment>
<evidence type="ECO:0000259" key="9">
    <source>
        <dbReference type="Pfam" id="PF02729"/>
    </source>
</evidence>
<reference evidence="10" key="1">
    <citation type="journal article" date="2014" name="Int. J. Syst. Evol. Microbiol.">
        <title>Complete genome sequence of Corynebacterium casei LMG S-19264T (=DSM 44701T), isolated from a smear-ripened cheese.</title>
        <authorList>
            <consortium name="US DOE Joint Genome Institute (JGI-PGF)"/>
            <person name="Walter F."/>
            <person name="Albersmeier A."/>
            <person name="Kalinowski J."/>
            <person name="Ruckert C."/>
        </authorList>
    </citation>
    <scope>NUCLEOTIDE SEQUENCE</scope>
    <source>
        <strain evidence="10">CGMCC 1.15454</strain>
    </source>
</reference>
<feature type="binding site" evidence="7">
    <location>
        <position position="127"/>
    </location>
    <ligand>
        <name>carbamoyl phosphate</name>
        <dbReference type="ChEBI" id="CHEBI:58228"/>
    </ligand>
</feature>
<dbReference type="InterPro" id="IPR006130">
    <property type="entry name" value="Asp/Orn_carbamoylTrfase"/>
</dbReference>
<keyword evidence="4 7" id="KW-0665">Pyrimidine biosynthesis</keyword>
<feature type="binding site" evidence="7">
    <location>
        <position position="252"/>
    </location>
    <ligand>
        <name>carbamoyl phosphate</name>
        <dbReference type="ChEBI" id="CHEBI:58228"/>
    </ligand>
</feature>
<comment type="subunit">
    <text evidence="7">Heterododecamer (2C3:3R2) of six catalytic PyrB chains organized as two trimers (C3), and six regulatory PyrI chains organized as three dimers (R2).</text>
</comment>
<sequence>MRNFISVNHLSEEEIFSIIETAEEFRHGETRNVTQQLFAANLFYEPSTRTKMSFIVAQKKLGMDVLDFHSETSSVRKGETLYDTAKTYEAIGANILFIRHQDDTWYDNLLQTIEIPIINAGAGKGEHPTQCMLDLMTIYQEFGKFTGLNVAIAGDIKHSRVARSNAYALQRLGANVYFSGAPEFADTTLDFPYISMDEAAATCDVMMLLRIQHERHEEKYVDKDTTYLQHYGLTTERARRMKKHAIILHPAPINRGVEIDTTLVECERSRIFKQMANGVYVRMAIITKLLAERGFIHDLTKERKKVASY</sequence>
<dbReference type="Gene3D" id="3.40.50.1370">
    <property type="entry name" value="Aspartate/ornithine carbamoyltransferase"/>
    <property type="match status" value="2"/>
</dbReference>
<dbReference type="NCBIfam" id="TIGR00670">
    <property type="entry name" value="asp_carb_tr"/>
    <property type="match status" value="1"/>
</dbReference>
<feature type="binding site" evidence="7">
    <location>
        <position position="160"/>
    </location>
    <ligand>
        <name>L-aspartate</name>
        <dbReference type="ChEBI" id="CHEBI:29991"/>
    </ligand>
</feature>
<accession>A0A9W5TZ34</accession>
<evidence type="ECO:0000256" key="1">
    <source>
        <dbReference type="ARBA" id="ARBA00004852"/>
    </source>
</evidence>
<dbReference type="PANTHER" id="PTHR45753">
    <property type="entry name" value="ORNITHINE CARBAMOYLTRANSFERASE, MITOCHONDRIAL"/>
    <property type="match status" value="1"/>
</dbReference>
<dbReference type="Proteomes" id="UP000621492">
    <property type="component" value="Unassembled WGS sequence"/>
</dbReference>
<dbReference type="GO" id="GO:0044205">
    <property type="term" value="P:'de novo' UMP biosynthetic process"/>
    <property type="evidence" value="ECO:0007669"/>
    <property type="project" value="UniProtKB-UniRule"/>
</dbReference>
<comment type="caution">
    <text evidence="10">The sequence shown here is derived from an EMBL/GenBank/DDBJ whole genome shotgun (WGS) entry which is preliminary data.</text>
</comment>
<evidence type="ECO:0000256" key="5">
    <source>
        <dbReference type="ARBA" id="ARBA00043884"/>
    </source>
</evidence>
<feature type="binding site" evidence="7">
    <location>
        <position position="130"/>
    </location>
    <ligand>
        <name>carbamoyl phosphate</name>
        <dbReference type="ChEBI" id="CHEBI:58228"/>
    </ligand>
</feature>
<dbReference type="EMBL" id="BMJD01000017">
    <property type="protein sequence ID" value="GGB45323.1"/>
    <property type="molecule type" value="Genomic_DNA"/>
</dbReference>
<feature type="binding site" evidence="7">
    <location>
        <position position="251"/>
    </location>
    <ligand>
        <name>carbamoyl phosphate</name>
        <dbReference type="ChEBI" id="CHEBI:58228"/>
    </ligand>
</feature>
<dbReference type="GO" id="GO:0006520">
    <property type="term" value="P:amino acid metabolic process"/>
    <property type="evidence" value="ECO:0007669"/>
    <property type="project" value="InterPro"/>
</dbReference>
<keyword evidence="11" id="KW-1185">Reference proteome</keyword>
<protein>
    <recommendedName>
        <fullName evidence="7">Aspartate carbamoyltransferase</fullName>
        <ecNumber evidence="7">2.1.3.2</ecNumber>
    </recommendedName>
    <alternativeName>
        <fullName evidence="7">Aspartate transcarbamylase</fullName>
        <shortName evidence="7">ATCase</shortName>
    </alternativeName>
</protein>
<reference evidence="10" key="2">
    <citation type="submission" date="2020-09" db="EMBL/GenBank/DDBJ databases">
        <authorList>
            <person name="Sun Q."/>
            <person name="Zhou Y."/>
        </authorList>
    </citation>
    <scope>NUCLEOTIDE SEQUENCE</scope>
    <source>
        <strain evidence="10">CGMCC 1.15454</strain>
    </source>
</reference>
<dbReference type="FunFam" id="3.40.50.1370:FF:000011">
    <property type="entry name" value="Aspartate carbamoyltransferase"/>
    <property type="match status" value="1"/>
</dbReference>
<dbReference type="PRINTS" id="PR00101">
    <property type="entry name" value="ATCASE"/>
</dbReference>
<comment type="similarity">
    <text evidence="2 7">Belongs to the aspartate/ornithine carbamoyltransferase superfamily. ATCase family.</text>
</comment>
<name>A0A9W5TZ34_9BACI</name>
<dbReference type="GO" id="GO:0016597">
    <property type="term" value="F:amino acid binding"/>
    <property type="evidence" value="ECO:0007669"/>
    <property type="project" value="InterPro"/>
</dbReference>
<evidence type="ECO:0000256" key="6">
    <source>
        <dbReference type="ARBA" id="ARBA00048859"/>
    </source>
</evidence>
<evidence type="ECO:0000313" key="10">
    <source>
        <dbReference type="EMBL" id="GGB45323.1"/>
    </source>
</evidence>
<dbReference type="Pfam" id="PF00185">
    <property type="entry name" value="OTCace"/>
    <property type="match status" value="1"/>
</dbReference>
<evidence type="ECO:0000313" key="11">
    <source>
        <dbReference type="Proteomes" id="UP000621492"/>
    </source>
</evidence>
<dbReference type="SUPFAM" id="SSF53671">
    <property type="entry name" value="Aspartate/ornithine carbamoyltransferase"/>
    <property type="match status" value="1"/>
</dbReference>
<dbReference type="PROSITE" id="PS00097">
    <property type="entry name" value="CARBAMOYLTRANSFERASE"/>
    <property type="match status" value="1"/>
</dbReference>
<feature type="binding site" evidence="7">
    <location>
        <position position="210"/>
    </location>
    <ligand>
        <name>L-aspartate</name>
        <dbReference type="ChEBI" id="CHEBI:29991"/>
    </ligand>
</feature>
<comment type="pathway">
    <text evidence="1 7">Pyrimidine metabolism; UMP biosynthesis via de novo pathway; (S)-dihydroorotate from bicarbonate: step 2/3.</text>
</comment>
<dbReference type="InterPro" id="IPR002082">
    <property type="entry name" value="Asp_carbamoyltransf"/>
</dbReference>
<feature type="domain" description="Aspartate/ornithine carbamoyltransferase Asp/Orn-binding" evidence="8">
    <location>
        <begin position="147"/>
        <end position="287"/>
    </location>
</feature>
<dbReference type="InterPro" id="IPR006132">
    <property type="entry name" value="Asp/Orn_carbamoyltranf_P-bd"/>
</dbReference>
<dbReference type="PRINTS" id="PR00100">
    <property type="entry name" value="AOTCASE"/>
</dbReference>
<feature type="domain" description="Aspartate/ornithine carbamoyltransferase carbamoyl-P binding" evidence="9">
    <location>
        <begin position="2"/>
        <end position="140"/>
    </location>
</feature>
<dbReference type="GO" id="GO:0004070">
    <property type="term" value="F:aspartate carbamoyltransferase activity"/>
    <property type="evidence" value="ECO:0007669"/>
    <property type="project" value="UniProtKB-UniRule"/>
</dbReference>
<dbReference type="PANTHER" id="PTHR45753:SF6">
    <property type="entry name" value="ASPARTATE CARBAMOYLTRANSFERASE"/>
    <property type="match status" value="1"/>
</dbReference>
<dbReference type="AlphaFoldDB" id="A0A9W5TZ34"/>
<evidence type="ECO:0000256" key="3">
    <source>
        <dbReference type="ARBA" id="ARBA00022679"/>
    </source>
</evidence>
<dbReference type="InterPro" id="IPR036901">
    <property type="entry name" value="Asp/Orn_carbamoylTrfase_sf"/>
</dbReference>
<dbReference type="RefSeq" id="WP_102415311.1">
    <property type="nucleotide sequence ID" value="NZ_BMJD01000017.1"/>
</dbReference>
<feature type="binding site" evidence="7">
    <location>
        <position position="77"/>
    </location>
    <ligand>
        <name>L-aspartate</name>
        <dbReference type="ChEBI" id="CHEBI:29991"/>
    </ligand>
</feature>
<evidence type="ECO:0000259" key="8">
    <source>
        <dbReference type="Pfam" id="PF00185"/>
    </source>
</evidence>
<gene>
    <name evidence="7 10" type="primary">pyrB</name>
    <name evidence="10" type="ORF">GCM10011409_23640</name>
</gene>
<feature type="binding site" evidence="7">
    <location>
        <position position="99"/>
    </location>
    <ligand>
        <name>carbamoyl phosphate</name>
        <dbReference type="ChEBI" id="CHEBI:58228"/>
    </ligand>
</feature>